<name>A0ABD3P415_9STRA</name>
<accession>A0ABD3P415</accession>
<proteinExistence type="predicted"/>
<dbReference type="EMBL" id="JALLAZ020001008">
    <property type="protein sequence ID" value="KAL3782608.1"/>
    <property type="molecule type" value="Genomic_DNA"/>
</dbReference>
<comment type="caution">
    <text evidence="1">The sequence shown here is derived from an EMBL/GenBank/DDBJ whole genome shotgun (WGS) entry which is preliminary data.</text>
</comment>
<reference evidence="1 2" key="1">
    <citation type="submission" date="2024-10" db="EMBL/GenBank/DDBJ databases">
        <title>Updated reference genomes for cyclostephanoid diatoms.</title>
        <authorList>
            <person name="Roberts W.R."/>
            <person name="Alverson A.J."/>
        </authorList>
    </citation>
    <scope>NUCLEOTIDE SEQUENCE [LARGE SCALE GENOMIC DNA]</scope>
    <source>
        <strain evidence="1 2">AJA276-08</strain>
    </source>
</reference>
<gene>
    <name evidence="1" type="ORF">ACHAW5_008465</name>
</gene>
<evidence type="ECO:0000313" key="1">
    <source>
        <dbReference type="EMBL" id="KAL3782608.1"/>
    </source>
</evidence>
<dbReference type="AlphaFoldDB" id="A0ABD3P415"/>
<keyword evidence="2" id="KW-1185">Reference proteome</keyword>
<dbReference type="Proteomes" id="UP001530315">
    <property type="component" value="Unassembled WGS sequence"/>
</dbReference>
<evidence type="ECO:0000313" key="2">
    <source>
        <dbReference type="Proteomes" id="UP001530315"/>
    </source>
</evidence>
<protein>
    <submittedName>
        <fullName evidence="1">Uncharacterized protein</fullName>
    </submittedName>
</protein>
<organism evidence="1 2">
    <name type="scientific">Stephanodiscus triporus</name>
    <dbReference type="NCBI Taxonomy" id="2934178"/>
    <lineage>
        <taxon>Eukaryota</taxon>
        <taxon>Sar</taxon>
        <taxon>Stramenopiles</taxon>
        <taxon>Ochrophyta</taxon>
        <taxon>Bacillariophyta</taxon>
        <taxon>Coscinodiscophyceae</taxon>
        <taxon>Thalassiosirophycidae</taxon>
        <taxon>Stephanodiscales</taxon>
        <taxon>Stephanodiscaceae</taxon>
        <taxon>Stephanodiscus</taxon>
    </lineage>
</organism>
<sequence length="186" mass="20984">MEIASVPNTVNALRCFGSLARSRFVSRGPCCLRISLTSCDPAPEMTNEASLMTINIECKIPLAANCIPAFIFSSYVLSLGKTIFAPNLSESFTCWTANGYRFVEKLLCRHHAIRHLSRNPKLFHRQKLGFRDQYQLKEELLKAVNLACLRRTQEEDVAQAGALNFTLRWKSCWVRSVEEQVKGKAG</sequence>